<feature type="domain" description="Band 7" evidence="2">
    <location>
        <begin position="21"/>
        <end position="184"/>
    </location>
</feature>
<name>A0ABS3B0D4_9FIRM</name>
<evidence type="ECO:0000313" key="4">
    <source>
        <dbReference type="Proteomes" id="UP000765003"/>
    </source>
</evidence>
<accession>A0ABS3B0D4</accession>
<dbReference type="InterPro" id="IPR000163">
    <property type="entry name" value="Prohibitin"/>
</dbReference>
<feature type="chain" id="PRO_5045366056" evidence="1">
    <location>
        <begin position="27"/>
        <end position="263"/>
    </location>
</feature>
<organism evidence="3 4">
    <name type="scientific">Sulfobacillus acidophilus</name>
    <dbReference type="NCBI Taxonomy" id="53633"/>
    <lineage>
        <taxon>Bacteria</taxon>
        <taxon>Bacillati</taxon>
        <taxon>Bacillota</taxon>
        <taxon>Clostridia</taxon>
        <taxon>Eubacteriales</taxon>
        <taxon>Clostridiales Family XVII. Incertae Sedis</taxon>
        <taxon>Sulfobacillus</taxon>
    </lineage>
</organism>
<evidence type="ECO:0000256" key="1">
    <source>
        <dbReference type="SAM" id="SignalP"/>
    </source>
</evidence>
<dbReference type="SUPFAM" id="SSF117892">
    <property type="entry name" value="Band 7/SPFH domain"/>
    <property type="match status" value="1"/>
</dbReference>
<dbReference type="SMART" id="SM00244">
    <property type="entry name" value="PHB"/>
    <property type="match status" value="1"/>
</dbReference>
<evidence type="ECO:0000313" key="3">
    <source>
        <dbReference type="EMBL" id="MBN4077307.1"/>
    </source>
</evidence>
<dbReference type="InterPro" id="IPR036013">
    <property type="entry name" value="Band_7/SPFH_dom_sf"/>
</dbReference>
<sequence>MKKKKSRMFLAAFIAIFSLISGCTIIEDGQVGVKKSFGNISDEPVGQGLVIQVPVARVVETWNVKLQEIQEQARVPSSEGLIVGLDTSLLFRVKPGDAPMIRKTIGRDYTTTLVVPYLRNAVRDVVSGYEVKNIYSEKGRKEIANKVLNYLRENLGHRGIQVEDVLLRDIQLPARFKESIENKLASEQRAEQKQFELIQAQKDAEIEVARAKGAAKAQEIVRSTLSDSYLHYLWVKTLSGNPNVIYVATEANMPLFKTVTGAK</sequence>
<dbReference type="EMBL" id="JAFITA010000001">
    <property type="protein sequence ID" value="MBN4077307.1"/>
    <property type="molecule type" value="Genomic_DNA"/>
</dbReference>
<dbReference type="InterPro" id="IPR001107">
    <property type="entry name" value="Band_7"/>
</dbReference>
<proteinExistence type="predicted"/>
<dbReference type="PANTHER" id="PTHR23222">
    <property type="entry name" value="PROHIBITIN"/>
    <property type="match status" value="1"/>
</dbReference>
<comment type="caution">
    <text evidence="3">The sequence shown here is derived from an EMBL/GenBank/DDBJ whole genome shotgun (WGS) entry which is preliminary data.</text>
</comment>
<feature type="signal peptide" evidence="1">
    <location>
        <begin position="1"/>
        <end position="26"/>
    </location>
</feature>
<dbReference type="PANTHER" id="PTHR23222:SF0">
    <property type="entry name" value="PROHIBITIN 1"/>
    <property type="match status" value="1"/>
</dbReference>
<keyword evidence="4" id="KW-1185">Reference proteome</keyword>
<gene>
    <name evidence="3" type="ORF">JYT19_00180</name>
</gene>
<dbReference type="Proteomes" id="UP000765003">
    <property type="component" value="Unassembled WGS sequence"/>
</dbReference>
<dbReference type="Gene3D" id="3.30.479.30">
    <property type="entry name" value="Band 7 domain"/>
    <property type="match status" value="1"/>
</dbReference>
<dbReference type="Pfam" id="PF01145">
    <property type="entry name" value="Band_7"/>
    <property type="match status" value="1"/>
</dbReference>
<reference evidence="3" key="1">
    <citation type="submission" date="2021-02" db="EMBL/GenBank/DDBJ databases">
        <title>Activity-based single-cell genomes from oceanic crustal fluid captures similar information to metagenomic and metatranscriptomic surveys with orders of magnitude less sampling.</title>
        <authorList>
            <person name="D'Angelo T.S."/>
            <person name="Orcutt B.N."/>
        </authorList>
    </citation>
    <scope>NUCLEOTIDE SEQUENCE [LARGE SCALE GENOMIC DNA]</scope>
    <source>
        <strain evidence="3">AH-315-E05</strain>
    </source>
</reference>
<evidence type="ECO:0000259" key="2">
    <source>
        <dbReference type="SMART" id="SM00244"/>
    </source>
</evidence>
<protein>
    <submittedName>
        <fullName evidence="3">Prohibitin family protein</fullName>
    </submittedName>
</protein>
<dbReference type="PROSITE" id="PS51257">
    <property type="entry name" value="PROKAR_LIPOPROTEIN"/>
    <property type="match status" value="1"/>
</dbReference>
<keyword evidence="1" id="KW-0732">Signal</keyword>
<dbReference type="CDD" id="cd03401">
    <property type="entry name" value="SPFH_prohibitin"/>
    <property type="match status" value="1"/>
</dbReference>